<organism evidence="2 3">
    <name type="scientific">Umezakia ovalisporum FSS-62</name>
    <dbReference type="NCBI Taxonomy" id="2971776"/>
    <lineage>
        <taxon>Bacteria</taxon>
        <taxon>Bacillati</taxon>
        <taxon>Cyanobacteriota</taxon>
        <taxon>Cyanophyceae</taxon>
        <taxon>Nostocales</taxon>
        <taxon>Nodulariaceae</taxon>
        <taxon>Umezakia</taxon>
    </lineage>
</organism>
<reference evidence="2 3" key="1">
    <citation type="journal article" date="2023" name="J. Phycol.">
        <title>Chrysosporum ovalisporum is synonymous with the true-branching cyanobacterium Umezakia natans (Nostocales/Aphanizomenonaceae).</title>
        <authorList>
            <person name="McGregor G.B."/>
            <person name="Sendall B.C."/>
            <person name="Niiyama Y."/>
            <person name="Tuji A."/>
            <person name="Willis A."/>
        </authorList>
    </citation>
    <scope>NUCLEOTIDE SEQUENCE [LARGE SCALE GENOMIC DNA]</scope>
    <source>
        <strain evidence="2 3">FSS-62</strain>
    </source>
</reference>
<sequence length="1543" mass="177002">MLLNQLVEINEKGSIASSVNFAMIDDSTKNLSLCESFIFNYDSTKPQLSTVGILDAVRRSYHSANQPNIHLLVQQYGRGKSHFAIAIANFFQKSFHSPEVQGILSQVEKATAGKNQAIAEGLKVFKQNQPHQHLVICLSGDQGGDIRKQFLQQLVKSLGIAGIQDSLAHHVCSEPLRYLESLNAEDRIKANSYLQSIGSIDGNLDALIRLLRQNTSSIIPTVKKIAVHITGFTPDFAADINIQEILEDLIKNYCTGENACFQGILILFDELNYYLKSWAADEIGAGGTALQNITNICENYKGKIAFLSFTQIHPSKAVGIAANIVTEYQKIATRLAPKDGTTYDNPASSLELVVQNLLLRKNDFIWQKFHFQWHNTLRREAEIAYENRIKIYKNKGWCFQDFYTHLAEGCFPLHPLTTYLLCNLDFTQDRTAIQFIKGYVKNFIATQPVENAGKVNYIYPIALVDTFVENFSNYPVYKHYKKAVDLVASAENEDELIVLKALFLYEASGEKLTKPDRENHQEILSNLTGLPKSRLQAGLDQLEKERDLIYYRPEIKLYRFWESINPTIIQEEIAEKIKSITTSINDVVAYCADINILKQYPSNITISGTKFAQDNNLVPEDWQYRCKIYGIDQLIQALESNRTLKDITEKGIFAYVLAETQEELRQFRQTVDNYLSKSPLKNRVAVAIPTEETGNLARVILQIKELEKTESADKRLLGKAYQEQLQRWQEEANTRLKNLLNDCTYHCIGLEKIPSAEQRKPERVISLLLQDLYPLVPPVAEIDKMRSDHQTGKKIVAWTAKQIFIKDDISQQTLPDRSYSTVLDQIFVKSWNLLKKTSDKYVIQEPTHEKIRVAWDKISQITDLEGLPYKIVELDKIWQELSAPPFGYGEYNFTMLLAGWLARHRQEVSLKGSVKLIAKKRELVPVQEQSLQSWSNTDILQNPTTFVQEWVVKQKSKLIRRQPTQKPILPATSMDYEQAQQYIVAVTDFLASHQPDELEKAELTKKTKYVSAEVAEIDNWFQPVEVVENLPPQTQLAVLLPLYPQLLKPRPAKLILPTQQQCHRFSQAAQNLTQKIDEILAAENNRAESLSTEKACSAYKTEIEAMIDQVREIANLPPHIYESLQNALGTCNIRLTEIRHQADQGKKQVEDMQIMQNIRQCNSPTKLKTICLAQQALAEIKNLQSRCHYPQKFQDEITEIVQSIENKITDYRYALINLGNRIQSVTNLTELDILSTEYAKLDFIFQDAADYGDYQALQPQIQSLKHDLEEIKKLEDLYQKSDYGSCNYALAIIVSPNFKIYNTGRLQEKISQLEVNLQQKIQKFTAELQEYKHNLQYLSTVEEAQRLQKELIKRSPHYSGSEIETEYELILSELSLLIELLQITEATNLESLEVCQTQLEKLENWENLTQRLTPTLSDRLHFIRTEIKQTKSLITQKQQVAAQQWLEDLATSFTELNQLSDERAKLSAATNLLEQIQFKKSEYTHLLEAPAYQILETMERQCIQEQKKDITNQVLLLFQQLPRLEQQNLYERLGQIISDQAEE</sequence>
<dbReference type="EMBL" id="JANQDL010000010">
    <property type="protein sequence ID" value="MDH6062417.1"/>
    <property type="molecule type" value="Genomic_DNA"/>
</dbReference>
<dbReference type="Proteomes" id="UP001159370">
    <property type="component" value="Unassembled WGS sequence"/>
</dbReference>
<accession>A0AA43GWE3</accession>
<name>A0AA43GWE3_9CYAN</name>
<evidence type="ECO:0000313" key="3">
    <source>
        <dbReference type="Proteomes" id="UP001159370"/>
    </source>
</evidence>
<dbReference type="RefSeq" id="WP_280656218.1">
    <property type="nucleotide sequence ID" value="NZ_JANQDL010000010.1"/>
</dbReference>
<proteinExistence type="predicted"/>
<protein>
    <submittedName>
        <fullName evidence="2">Uncharacterized protein</fullName>
    </submittedName>
</protein>
<comment type="caution">
    <text evidence="2">The sequence shown here is derived from an EMBL/GenBank/DDBJ whole genome shotgun (WGS) entry which is preliminary data.</text>
</comment>
<gene>
    <name evidence="2" type="ORF">NWP23_01130</name>
</gene>
<feature type="coiled-coil region" evidence="1">
    <location>
        <begin position="1303"/>
        <end position="1334"/>
    </location>
</feature>
<keyword evidence="1" id="KW-0175">Coiled coil</keyword>
<evidence type="ECO:0000256" key="1">
    <source>
        <dbReference type="SAM" id="Coils"/>
    </source>
</evidence>
<evidence type="ECO:0000313" key="2">
    <source>
        <dbReference type="EMBL" id="MDH6062417.1"/>
    </source>
</evidence>